<dbReference type="Proteomes" id="UP000272942">
    <property type="component" value="Unassembled WGS sequence"/>
</dbReference>
<evidence type="ECO:0000256" key="1">
    <source>
        <dbReference type="SAM" id="MobiDB-lite"/>
    </source>
</evidence>
<feature type="region of interest" description="Disordered" evidence="1">
    <location>
        <begin position="39"/>
        <end position="85"/>
    </location>
</feature>
<sequence>MSVLSIRAIWDMFIALTEAEQTRLLGSFYARSQMKNAHPELSDLNGDYSDGDTGLSSDECVKRRGPPKSRRGAAQRKTELRSGPKGDACIDTGSFAVVASTLNASLDTELTDDLHYDGTQLELRDSLSRRFADLLSKPHNPLPINGRRKHNGRIRRAITSLDLCLIHRVESELRRWFSVKKLPTGAGDSPSNISKRQPSRWTPTLSLVCRTGTSEELSTNNLLCLDAFERLLVHSVANYLGLFSYSIWSDKLGERQLWVELRVGQLFNPPERTFVNLIESRLTTGI</sequence>
<proteinExistence type="predicted"/>
<reference evidence="2 3" key="2">
    <citation type="submission" date="2018-11" db="EMBL/GenBank/DDBJ databases">
        <authorList>
            <consortium name="Pathogen Informatics"/>
        </authorList>
    </citation>
    <scope>NUCLEOTIDE SEQUENCE [LARGE SCALE GENOMIC DNA]</scope>
    <source>
        <strain evidence="2 3">Egypt</strain>
    </source>
</reference>
<dbReference type="EMBL" id="UZAN01050195">
    <property type="protein sequence ID" value="VDP88063.1"/>
    <property type="molecule type" value="Genomic_DNA"/>
</dbReference>
<evidence type="ECO:0000313" key="3">
    <source>
        <dbReference type="Proteomes" id="UP000272942"/>
    </source>
</evidence>
<dbReference type="InterPro" id="IPR036867">
    <property type="entry name" value="R3H_dom_sf"/>
</dbReference>
<feature type="compositionally biased region" description="Basic residues" evidence="1">
    <location>
        <begin position="63"/>
        <end position="74"/>
    </location>
</feature>
<dbReference type="CDD" id="cd02325">
    <property type="entry name" value="R3H"/>
    <property type="match status" value="1"/>
</dbReference>
<keyword evidence="3" id="KW-1185">Reference proteome</keyword>
<protein>
    <submittedName>
        <fullName evidence="4">R3H-assoc domain-containing protein</fullName>
    </submittedName>
</protein>
<dbReference type="SUPFAM" id="SSF82708">
    <property type="entry name" value="R3H domain"/>
    <property type="match status" value="1"/>
</dbReference>
<dbReference type="GO" id="GO:0003676">
    <property type="term" value="F:nucleic acid binding"/>
    <property type="evidence" value="ECO:0007669"/>
    <property type="project" value="InterPro"/>
</dbReference>
<dbReference type="AlphaFoldDB" id="A0A183AVW7"/>
<reference evidence="4" key="1">
    <citation type="submission" date="2016-06" db="UniProtKB">
        <authorList>
            <consortium name="WormBaseParasite"/>
        </authorList>
    </citation>
    <scope>IDENTIFICATION</scope>
</reference>
<accession>A0A183AVW7</accession>
<organism evidence="4">
    <name type="scientific">Echinostoma caproni</name>
    <dbReference type="NCBI Taxonomy" id="27848"/>
    <lineage>
        <taxon>Eukaryota</taxon>
        <taxon>Metazoa</taxon>
        <taxon>Spiralia</taxon>
        <taxon>Lophotrochozoa</taxon>
        <taxon>Platyhelminthes</taxon>
        <taxon>Trematoda</taxon>
        <taxon>Digenea</taxon>
        <taxon>Plagiorchiida</taxon>
        <taxon>Echinostomata</taxon>
        <taxon>Echinostomatoidea</taxon>
        <taxon>Echinostomatidae</taxon>
        <taxon>Echinostoma</taxon>
    </lineage>
</organism>
<gene>
    <name evidence="2" type="ORF">ECPE_LOCUS11102</name>
</gene>
<evidence type="ECO:0000313" key="4">
    <source>
        <dbReference type="WBParaSite" id="ECPE_0001113601-mRNA-1"/>
    </source>
</evidence>
<name>A0A183AVW7_9TREM</name>
<dbReference type="WBParaSite" id="ECPE_0001113601-mRNA-1">
    <property type="protein sequence ID" value="ECPE_0001113601-mRNA-1"/>
    <property type="gene ID" value="ECPE_0001113601"/>
</dbReference>
<dbReference type="OrthoDB" id="6245790at2759"/>
<evidence type="ECO:0000313" key="2">
    <source>
        <dbReference type="EMBL" id="VDP88063.1"/>
    </source>
</evidence>